<reference evidence="1" key="1">
    <citation type="journal article" date="2020" name="Stud. Mycol.">
        <title>101 Dothideomycetes genomes: a test case for predicting lifestyles and emergence of pathogens.</title>
        <authorList>
            <person name="Haridas S."/>
            <person name="Albert R."/>
            <person name="Binder M."/>
            <person name="Bloem J."/>
            <person name="Labutti K."/>
            <person name="Salamov A."/>
            <person name="Andreopoulos B."/>
            <person name="Baker S."/>
            <person name="Barry K."/>
            <person name="Bills G."/>
            <person name="Bluhm B."/>
            <person name="Cannon C."/>
            <person name="Castanera R."/>
            <person name="Culley D."/>
            <person name="Daum C."/>
            <person name="Ezra D."/>
            <person name="Gonzalez J."/>
            <person name="Henrissat B."/>
            <person name="Kuo A."/>
            <person name="Liang C."/>
            <person name="Lipzen A."/>
            <person name="Lutzoni F."/>
            <person name="Magnuson J."/>
            <person name="Mondo S."/>
            <person name="Nolan M."/>
            <person name="Ohm R."/>
            <person name="Pangilinan J."/>
            <person name="Park H.-J."/>
            <person name="Ramirez L."/>
            <person name="Alfaro M."/>
            <person name="Sun H."/>
            <person name="Tritt A."/>
            <person name="Yoshinaga Y."/>
            <person name="Zwiers L.-H."/>
            <person name="Turgeon B."/>
            <person name="Goodwin S."/>
            <person name="Spatafora J."/>
            <person name="Crous P."/>
            <person name="Grigoriev I."/>
        </authorList>
    </citation>
    <scope>NUCLEOTIDE SEQUENCE</scope>
    <source>
        <strain evidence="1">CBS 379.55</strain>
    </source>
</reference>
<evidence type="ECO:0008006" key="3">
    <source>
        <dbReference type="Google" id="ProtNLM"/>
    </source>
</evidence>
<protein>
    <recommendedName>
        <fullName evidence="3">Heterokaryon incompatibility domain-containing protein</fullName>
    </recommendedName>
</protein>
<evidence type="ECO:0000313" key="2">
    <source>
        <dbReference type="Proteomes" id="UP000800097"/>
    </source>
</evidence>
<proteinExistence type="predicted"/>
<dbReference type="GeneID" id="54554502"/>
<dbReference type="AlphaFoldDB" id="A0A6A6J3W2"/>
<dbReference type="PANTHER" id="PTHR33112">
    <property type="entry name" value="DOMAIN PROTEIN, PUTATIVE-RELATED"/>
    <property type="match status" value="1"/>
</dbReference>
<dbReference type="EMBL" id="ML986556">
    <property type="protein sequence ID" value="KAF2271260.1"/>
    <property type="molecule type" value="Genomic_DNA"/>
</dbReference>
<name>A0A6A6J3W2_WESOR</name>
<dbReference type="RefSeq" id="XP_033648799.1">
    <property type="nucleotide sequence ID" value="XM_033801327.1"/>
</dbReference>
<keyword evidence="2" id="KW-1185">Reference proteome</keyword>
<dbReference type="OrthoDB" id="3914127at2759"/>
<gene>
    <name evidence="1" type="ORF">EI97DRAFT_462995</name>
</gene>
<evidence type="ECO:0000313" key="1">
    <source>
        <dbReference type="EMBL" id="KAF2271260.1"/>
    </source>
</evidence>
<dbReference type="PANTHER" id="PTHR33112:SF9">
    <property type="entry name" value="HETEROKARYON INCOMPATIBILITY DOMAIN-CONTAINING PROTEIN"/>
    <property type="match status" value="1"/>
</dbReference>
<dbReference type="Proteomes" id="UP000800097">
    <property type="component" value="Unassembled WGS sequence"/>
</dbReference>
<organism evidence="1 2">
    <name type="scientific">Westerdykella ornata</name>
    <dbReference type="NCBI Taxonomy" id="318751"/>
    <lineage>
        <taxon>Eukaryota</taxon>
        <taxon>Fungi</taxon>
        <taxon>Dikarya</taxon>
        <taxon>Ascomycota</taxon>
        <taxon>Pezizomycotina</taxon>
        <taxon>Dothideomycetes</taxon>
        <taxon>Pleosporomycetidae</taxon>
        <taxon>Pleosporales</taxon>
        <taxon>Sporormiaceae</taxon>
        <taxon>Westerdykella</taxon>
    </lineage>
</organism>
<sequence length="554" mass="62931">MASIYGNSTLTLAASVAANSDGELYGTPSPTETGVLVEGLQALGVTDKIFVREMLEHRMELFPLLKRAWAYQERLLSPRYLHFSPVELIWECNSQTVCMCSGRDIESERGLGEKTHGRFAKKNFWHCLGWNEREKYFKIKEEWRSFAWNTVVEQYSSLNITYRRDRLPAISGMAKQFRYLGQRGEYLAGLWRDTFLENMMWRASARSASMPKASEWVAPTWSWCSVGAGVTYFGQPWVALEISDRISLLGATCEHLYEDNTLNLKSASITLHGPAFNATVQYTSNAHGCKTYALVIEGVKPGKFLVDYDISAPGDGHLPCGSELLCLEAGNVTIYGEDGFGMHALVFRKLPDGRFERVGLVEWAEDIRGAANQAETTILTVHWADFYCAAECPPEARRPDGEPDRPYVLVHSPSQQALEPQEQIGETVKTRFNPANWDLIRRTFKNLFDRDPRGIHPVIFLILDQQSTEDCKVIVMHEDVCHWQWLTPEGDFIDNATEGREDLVKRTVWYKYRVPFEEAWTAQCAIEGLCSLEFAELYFEKTVMGDVCVEGKVE</sequence>
<accession>A0A6A6J3W2</accession>